<dbReference type="Proteomes" id="UP000809789">
    <property type="component" value="Unassembled WGS sequence"/>
</dbReference>
<dbReference type="GO" id="GO:0004497">
    <property type="term" value="F:monooxygenase activity"/>
    <property type="evidence" value="ECO:0007669"/>
    <property type="project" value="UniProtKB-KW"/>
</dbReference>
<dbReference type="InterPro" id="IPR050493">
    <property type="entry name" value="FAD-dep_Monooxygenase_BioMet"/>
</dbReference>
<dbReference type="EMBL" id="JAESVG020000008">
    <property type="protein sequence ID" value="KAG8625201.1"/>
    <property type="molecule type" value="Genomic_DNA"/>
</dbReference>
<evidence type="ECO:0000256" key="1">
    <source>
        <dbReference type="ARBA" id="ARBA00007992"/>
    </source>
</evidence>
<feature type="domain" description="FAD-binding" evidence="6">
    <location>
        <begin position="322"/>
        <end position="385"/>
    </location>
</feature>
<dbReference type="PRINTS" id="PR00420">
    <property type="entry name" value="RNGMNOXGNASE"/>
</dbReference>
<name>A0A8K0PD23_9PEZI</name>
<dbReference type="Gene3D" id="3.50.50.60">
    <property type="entry name" value="FAD/NAD(P)-binding domain"/>
    <property type="match status" value="1"/>
</dbReference>
<protein>
    <recommendedName>
        <fullName evidence="6">FAD-binding domain-containing protein</fullName>
    </recommendedName>
</protein>
<dbReference type="AlphaFoldDB" id="A0A8K0PD23"/>
<organism evidence="7 8">
    <name type="scientific">Elsinoe batatas</name>
    <dbReference type="NCBI Taxonomy" id="2601811"/>
    <lineage>
        <taxon>Eukaryota</taxon>
        <taxon>Fungi</taxon>
        <taxon>Dikarya</taxon>
        <taxon>Ascomycota</taxon>
        <taxon>Pezizomycotina</taxon>
        <taxon>Dothideomycetes</taxon>
        <taxon>Dothideomycetidae</taxon>
        <taxon>Myriangiales</taxon>
        <taxon>Elsinoaceae</taxon>
        <taxon>Elsinoe</taxon>
    </lineage>
</organism>
<keyword evidence="4" id="KW-0560">Oxidoreductase</keyword>
<keyword evidence="5" id="KW-0503">Monooxygenase</keyword>
<evidence type="ECO:0000259" key="6">
    <source>
        <dbReference type="Pfam" id="PF01494"/>
    </source>
</evidence>
<dbReference type="InterPro" id="IPR002938">
    <property type="entry name" value="FAD-bd"/>
</dbReference>
<dbReference type="PANTHER" id="PTHR13789">
    <property type="entry name" value="MONOOXYGENASE"/>
    <property type="match status" value="1"/>
</dbReference>
<proteinExistence type="inferred from homology"/>
<dbReference type="GO" id="GO:0071949">
    <property type="term" value="F:FAD binding"/>
    <property type="evidence" value="ECO:0007669"/>
    <property type="project" value="InterPro"/>
</dbReference>
<dbReference type="Pfam" id="PF01494">
    <property type="entry name" value="FAD_binding_3"/>
    <property type="match status" value="2"/>
</dbReference>
<accession>A0A8K0PD23</accession>
<comment type="similarity">
    <text evidence="1">Belongs to the paxM FAD-dependent monooxygenase family.</text>
</comment>
<keyword evidence="2" id="KW-0285">Flavoprotein</keyword>
<keyword evidence="3" id="KW-0274">FAD</keyword>
<reference evidence="7" key="1">
    <citation type="submission" date="2021-07" db="EMBL/GenBank/DDBJ databases">
        <title>Elsinoe batatas strain:CRI-CJ2 Genome sequencing and assembly.</title>
        <authorList>
            <person name="Huang L."/>
        </authorList>
    </citation>
    <scope>NUCLEOTIDE SEQUENCE</scope>
    <source>
        <strain evidence="7">CRI-CJ2</strain>
    </source>
</reference>
<evidence type="ECO:0000256" key="3">
    <source>
        <dbReference type="ARBA" id="ARBA00022827"/>
    </source>
</evidence>
<sequence>MDETHGQDAAVLDIVIIGAGLGGLSAAVALRTAGHHVTVYEAAKESMTAGAGIQIPPPSTRSLKEWGLAETLEPFVTTPEQWTFRHYSDDRLLGSIPLNPFCSDRYGSPWWCIHRADYQRILYNTALSLGATIHLDHPVTSLDSVLPAITTSHTTHKADLIIASDGLRSPTRNHLFPTHPGPLATNICAYRALVPLAPNSPPARSTVEVHLGPSLFTLSYPIRPLSPLQNYVLGHPLSSSDPTTRFPRPISLPTVAKEYASFSSSIRSKIAHFKPEDASSFFLSPRGPKSSQAPPPGNDARGDILEWRLSSLPPLPSWSSPNGKVLLLGDAAHATLPFMSAGASMAVEDAACLASLLAADVLTWLGLEGAVRGYEAIRKGRAEEMGRLSLGDAGSWGLGGEEAGRRDEVIKEMGGEGWKGVGRRVKEEGMGEWNFGDLGVMDWAWGYDVLEDVKGWLEREGRRR</sequence>
<evidence type="ECO:0000256" key="4">
    <source>
        <dbReference type="ARBA" id="ARBA00023002"/>
    </source>
</evidence>
<evidence type="ECO:0000256" key="5">
    <source>
        <dbReference type="ARBA" id="ARBA00023033"/>
    </source>
</evidence>
<dbReference type="PANTHER" id="PTHR13789:SF306">
    <property type="entry name" value="HYDROXYLASE, PUTATIVE-RELATED"/>
    <property type="match status" value="1"/>
</dbReference>
<feature type="domain" description="FAD-binding" evidence="6">
    <location>
        <begin position="13"/>
        <end position="175"/>
    </location>
</feature>
<evidence type="ECO:0000313" key="7">
    <source>
        <dbReference type="EMBL" id="KAG8625201.1"/>
    </source>
</evidence>
<dbReference type="InterPro" id="IPR036188">
    <property type="entry name" value="FAD/NAD-bd_sf"/>
</dbReference>
<keyword evidence="8" id="KW-1185">Reference proteome</keyword>
<comment type="caution">
    <text evidence="7">The sequence shown here is derived from an EMBL/GenBank/DDBJ whole genome shotgun (WGS) entry which is preliminary data.</text>
</comment>
<dbReference type="OrthoDB" id="16820at2759"/>
<evidence type="ECO:0000313" key="8">
    <source>
        <dbReference type="Proteomes" id="UP000809789"/>
    </source>
</evidence>
<evidence type="ECO:0000256" key="2">
    <source>
        <dbReference type="ARBA" id="ARBA00022630"/>
    </source>
</evidence>
<gene>
    <name evidence="7" type="ORF">KVT40_006952</name>
</gene>
<dbReference type="SUPFAM" id="SSF51905">
    <property type="entry name" value="FAD/NAD(P)-binding domain"/>
    <property type="match status" value="1"/>
</dbReference>